<keyword evidence="3" id="KW-1185">Reference proteome</keyword>
<name>A0A8E2DM42_9APHY</name>
<dbReference type="EMBL" id="KV722482">
    <property type="protein sequence ID" value="OCH87538.1"/>
    <property type="molecule type" value="Genomic_DNA"/>
</dbReference>
<dbReference type="GO" id="GO:0005634">
    <property type="term" value="C:nucleus"/>
    <property type="evidence" value="ECO:0007669"/>
    <property type="project" value="TreeGrafter"/>
</dbReference>
<evidence type="ECO:0008006" key="4">
    <source>
        <dbReference type="Google" id="ProtNLM"/>
    </source>
</evidence>
<dbReference type="AlphaFoldDB" id="A0A8E2DM42"/>
<dbReference type="Proteomes" id="UP000250043">
    <property type="component" value="Unassembled WGS sequence"/>
</dbReference>
<evidence type="ECO:0000256" key="1">
    <source>
        <dbReference type="SAM" id="MobiDB-lite"/>
    </source>
</evidence>
<reference evidence="2 3" key="1">
    <citation type="submission" date="2016-07" db="EMBL/GenBank/DDBJ databases">
        <title>Draft genome of the white-rot fungus Obba rivulosa 3A-2.</title>
        <authorList>
            <consortium name="DOE Joint Genome Institute"/>
            <person name="Miettinen O."/>
            <person name="Riley R."/>
            <person name="Acob R."/>
            <person name="Barry K."/>
            <person name="Cullen D."/>
            <person name="De Vries R."/>
            <person name="Hainaut M."/>
            <person name="Hatakka A."/>
            <person name="Henrissat B."/>
            <person name="Hilden K."/>
            <person name="Kuo R."/>
            <person name="Labutti K."/>
            <person name="Lipzen A."/>
            <person name="Makela M.R."/>
            <person name="Sandor L."/>
            <person name="Spatafora J.W."/>
            <person name="Grigoriev I.V."/>
            <person name="Hibbett D.S."/>
        </authorList>
    </citation>
    <scope>NUCLEOTIDE SEQUENCE [LARGE SCALE GENOMIC DNA]</scope>
    <source>
        <strain evidence="2 3">3A-2</strain>
    </source>
</reference>
<dbReference type="PANTHER" id="PTHR15410:SF2">
    <property type="entry name" value="HIRA-INTERACTING PROTEIN 3"/>
    <property type="match status" value="1"/>
</dbReference>
<feature type="region of interest" description="Disordered" evidence="1">
    <location>
        <begin position="68"/>
        <end position="353"/>
    </location>
</feature>
<sequence length="483" mass="52816">MADLDLDELLARTREVVQDAITEGTISNLTPRLVRQEVETRMGLEYDTLSAPEYKKLVKDAAAAAVEEAERGDQQDVLASAGKKKSSEKTSRKPRSASNVERISGAKRKKQDQAAPPKGRKGSKAAKSSEFIPSDEDDNVDEEPDTRIKKVTRTKSRPTAPPSDEHNAAPQSGTGRKIPKAKRSNPIAVLSDEEDERTATDAPAHVGRGEETPDTVPATHKDLEAGLEQSRGPPKKRQKAGSDVTNEEFAAKIQRVANSSASESAKASSNRSSLPANSRQSASMGDAGERSESEMSVLIDEPKAKRGRKKGTNQDTTSIHTPMKISRETSVVDSGDSKSKRGRGSTKTLSKEEETIKRLKSLVVACGVRKVWTKEFKGLDRPADQIKRLKSILADLGMTGRLSMEQAKAIRERRELAKELEDVQEFEKSVVRGRSAGRVLKTTFREKDASEEESDEDMTAVPKRKVNAHSSIMAFLGDQSDDE</sequence>
<feature type="region of interest" description="Disordered" evidence="1">
    <location>
        <begin position="442"/>
        <end position="464"/>
    </location>
</feature>
<feature type="compositionally biased region" description="Polar residues" evidence="1">
    <location>
        <begin position="274"/>
        <end position="283"/>
    </location>
</feature>
<gene>
    <name evidence="2" type="ORF">OBBRIDRAFT_889739</name>
</gene>
<dbReference type="PANTHER" id="PTHR15410">
    <property type="entry name" value="HIRA-INTERACTING PROTEIN 3"/>
    <property type="match status" value="1"/>
</dbReference>
<feature type="compositionally biased region" description="Low complexity" evidence="1">
    <location>
        <begin position="257"/>
        <end position="273"/>
    </location>
</feature>
<feature type="compositionally biased region" description="Acidic residues" evidence="1">
    <location>
        <begin position="449"/>
        <end position="458"/>
    </location>
</feature>
<evidence type="ECO:0000313" key="2">
    <source>
        <dbReference type="EMBL" id="OCH87538.1"/>
    </source>
</evidence>
<evidence type="ECO:0000313" key="3">
    <source>
        <dbReference type="Proteomes" id="UP000250043"/>
    </source>
</evidence>
<dbReference type="OrthoDB" id="552755at2759"/>
<proteinExistence type="predicted"/>
<protein>
    <recommendedName>
        <fullName evidence="4">Transcriptional regulator</fullName>
    </recommendedName>
</protein>
<dbReference type="InterPro" id="IPR037647">
    <property type="entry name" value="HIRIP3"/>
</dbReference>
<feature type="compositionally biased region" description="Acidic residues" evidence="1">
    <location>
        <begin position="133"/>
        <end position="144"/>
    </location>
</feature>
<organism evidence="2 3">
    <name type="scientific">Obba rivulosa</name>
    <dbReference type="NCBI Taxonomy" id="1052685"/>
    <lineage>
        <taxon>Eukaryota</taxon>
        <taxon>Fungi</taxon>
        <taxon>Dikarya</taxon>
        <taxon>Basidiomycota</taxon>
        <taxon>Agaricomycotina</taxon>
        <taxon>Agaricomycetes</taxon>
        <taxon>Polyporales</taxon>
        <taxon>Gelatoporiaceae</taxon>
        <taxon>Obba</taxon>
    </lineage>
</organism>
<accession>A0A8E2DM42</accession>